<dbReference type="AlphaFoldDB" id="A0AAD1U5K6"/>
<feature type="region of interest" description="Disordered" evidence="1">
    <location>
        <begin position="1"/>
        <end position="34"/>
    </location>
</feature>
<dbReference type="GO" id="GO:0070842">
    <property type="term" value="P:aggresome assembly"/>
    <property type="evidence" value="ECO:0007669"/>
    <property type="project" value="TreeGrafter"/>
</dbReference>
<evidence type="ECO:0000313" key="2">
    <source>
        <dbReference type="EMBL" id="CAI2362391.1"/>
    </source>
</evidence>
<accession>A0AAD1U5K6</accession>
<organism evidence="2 3">
    <name type="scientific">Euplotes crassus</name>
    <dbReference type="NCBI Taxonomy" id="5936"/>
    <lineage>
        <taxon>Eukaryota</taxon>
        <taxon>Sar</taxon>
        <taxon>Alveolata</taxon>
        <taxon>Ciliophora</taxon>
        <taxon>Intramacronucleata</taxon>
        <taxon>Spirotrichea</taxon>
        <taxon>Hypotrichia</taxon>
        <taxon>Euplotida</taxon>
        <taxon>Euplotidae</taxon>
        <taxon>Moneuplotes</taxon>
    </lineage>
</organism>
<dbReference type="PANTHER" id="PTHR36754:SF2">
    <property type="entry name" value="E3 UBIQUITIN-PROTEIN LIGASE TRIM37"/>
    <property type="match status" value="1"/>
</dbReference>
<evidence type="ECO:0000256" key="1">
    <source>
        <dbReference type="SAM" id="MobiDB-lite"/>
    </source>
</evidence>
<dbReference type="GO" id="GO:0005164">
    <property type="term" value="F:tumor necrosis factor receptor binding"/>
    <property type="evidence" value="ECO:0007669"/>
    <property type="project" value="TreeGrafter"/>
</dbReference>
<keyword evidence="3" id="KW-1185">Reference proteome</keyword>
<dbReference type="EMBL" id="CAMPGE010003555">
    <property type="protein sequence ID" value="CAI2362391.1"/>
    <property type="molecule type" value="Genomic_DNA"/>
</dbReference>
<reference evidence="2" key="1">
    <citation type="submission" date="2023-07" db="EMBL/GenBank/DDBJ databases">
        <authorList>
            <consortium name="AG Swart"/>
            <person name="Singh M."/>
            <person name="Singh A."/>
            <person name="Seah K."/>
            <person name="Emmerich C."/>
        </authorList>
    </citation>
    <scope>NUCLEOTIDE SEQUENCE</scope>
    <source>
        <strain evidence="2">DP1</strain>
    </source>
</reference>
<protein>
    <submittedName>
        <fullName evidence="2">Uncharacterized protein</fullName>
    </submittedName>
</protein>
<feature type="compositionally biased region" description="Basic residues" evidence="1">
    <location>
        <begin position="1"/>
        <end position="22"/>
    </location>
</feature>
<dbReference type="PANTHER" id="PTHR36754">
    <property type="entry name" value="E3 UBIQUITIN-PROTEIN LIGASE TRIM37"/>
    <property type="match status" value="1"/>
</dbReference>
<dbReference type="GO" id="GO:0005778">
    <property type="term" value="C:peroxisomal membrane"/>
    <property type="evidence" value="ECO:0007669"/>
    <property type="project" value="TreeGrafter"/>
</dbReference>
<dbReference type="GO" id="GO:0061630">
    <property type="term" value="F:ubiquitin protein ligase activity"/>
    <property type="evidence" value="ECO:0007669"/>
    <property type="project" value="TreeGrafter"/>
</dbReference>
<dbReference type="GO" id="GO:0051865">
    <property type="term" value="P:protein autoubiquitination"/>
    <property type="evidence" value="ECO:0007669"/>
    <property type="project" value="TreeGrafter"/>
</dbReference>
<dbReference type="Proteomes" id="UP001295684">
    <property type="component" value="Unassembled WGS sequence"/>
</dbReference>
<evidence type="ECO:0000313" key="3">
    <source>
        <dbReference type="Proteomes" id="UP001295684"/>
    </source>
</evidence>
<dbReference type="GO" id="GO:0031625">
    <property type="term" value="F:ubiquitin protein ligase binding"/>
    <property type="evidence" value="ECO:0007669"/>
    <property type="project" value="TreeGrafter"/>
</dbReference>
<comment type="caution">
    <text evidence="2">The sequence shown here is derived from an EMBL/GenBank/DDBJ whole genome shotgun (WGS) entry which is preliminary data.</text>
</comment>
<sequence length="620" mass="70805">MPKKKAAGKKGKSAPKKKKLAKSKSQEEVKAEAPVAPVNALPNASNSIYCETCEDVICFDSPLMGQHNTQLHRISSIPDAFNARYDIIVNAVKNTLIPKRTQLIAQITRVDYRIEEIKTVKGIIYRDIKNEYGGIVERLNSAEGVKLAILQYDIAELQKEVNRIDSILQHLDELNGVSPPQATPAPLAPAPGQNLVQPVGGGINQVGFLMKFKRFQEDIDELITKQFKVDIPVIPNDLPRELAEKRVQTDEFNKQKALLKEKNDVILKLVQEMKIREKTIKDELDKQTKAHVAQSLTLLDDYANELNKFQLICTFCGVHLDHIAVNLECPRNPLITDVKEFVAPAHFYTSVIPSKQFFATGRHFFVKPDEEDGDFNESKIVMNDEVLKDNEYAQAAVRKIREDYSLEKEQELEAKLKQMSLENAARDGKPESEATINRKDFEFLLKSEFRLSGREVQNLLELVTPSFEDKINFKSFFSFLRKGENFGESFTKPRMEESDEEEFENTLRRDTAEFNIHGILKEKFNKEDSLRIFPAKLNEHDKEYLRERIDYLNVKNGLEGYLSYDDLALTLIKSDINCTNEEIKAFLDSIPKEGKRISNYSGIEEVQYEVDYIKGAFGLV</sequence>
<dbReference type="GO" id="GO:0006513">
    <property type="term" value="P:protein monoubiquitination"/>
    <property type="evidence" value="ECO:0007669"/>
    <property type="project" value="TreeGrafter"/>
</dbReference>
<proteinExistence type="predicted"/>
<dbReference type="GO" id="GO:0016235">
    <property type="term" value="C:aggresome"/>
    <property type="evidence" value="ECO:0007669"/>
    <property type="project" value="TreeGrafter"/>
</dbReference>
<name>A0AAD1U5K6_EUPCR</name>
<gene>
    <name evidence="2" type="ORF">ECRASSUSDP1_LOCUS3714</name>
</gene>
<dbReference type="InterPro" id="IPR053003">
    <property type="entry name" value="TRIM_RBCC_E3_ubiq-ligases"/>
</dbReference>